<organism evidence="8 9">
    <name type="scientific">Candidatus Kaiserbacteria bacterium CG10_big_fil_rev_8_21_14_0_10_59_10</name>
    <dbReference type="NCBI Taxonomy" id="1974612"/>
    <lineage>
        <taxon>Bacteria</taxon>
        <taxon>Candidatus Kaiseribacteriota</taxon>
    </lineage>
</organism>
<dbReference type="PANTHER" id="PTHR33452:SF1">
    <property type="entry name" value="INNER MEMBRANE PROTEIN YPHA-RELATED"/>
    <property type="match status" value="1"/>
</dbReference>
<dbReference type="Proteomes" id="UP000231379">
    <property type="component" value="Unassembled WGS sequence"/>
</dbReference>
<evidence type="ECO:0000256" key="7">
    <source>
        <dbReference type="SAM" id="Phobius"/>
    </source>
</evidence>
<feature type="transmembrane region" description="Helical" evidence="7">
    <location>
        <begin position="71"/>
        <end position="97"/>
    </location>
</feature>
<evidence type="ECO:0008006" key="10">
    <source>
        <dbReference type="Google" id="ProtNLM"/>
    </source>
</evidence>
<gene>
    <name evidence="8" type="ORF">COU20_03390</name>
</gene>
<dbReference type="Pfam" id="PF07681">
    <property type="entry name" value="DoxX"/>
    <property type="match status" value="1"/>
</dbReference>
<evidence type="ECO:0000256" key="1">
    <source>
        <dbReference type="ARBA" id="ARBA00004651"/>
    </source>
</evidence>
<keyword evidence="6 7" id="KW-0472">Membrane</keyword>
<evidence type="ECO:0000256" key="4">
    <source>
        <dbReference type="ARBA" id="ARBA00022692"/>
    </source>
</evidence>
<dbReference type="PANTHER" id="PTHR33452">
    <property type="entry name" value="OXIDOREDUCTASE CATD-RELATED"/>
    <property type="match status" value="1"/>
</dbReference>
<keyword evidence="3" id="KW-1003">Cell membrane</keyword>
<feature type="transmembrane region" description="Helical" evidence="7">
    <location>
        <begin position="117"/>
        <end position="136"/>
    </location>
</feature>
<proteinExistence type="inferred from homology"/>
<evidence type="ECO:0000256" key="3">
    <source>
        <dbReference type="ARBA" id="ARBA00022475"/>
    </source>
</evidence>
<accession>A0A2H0U6X7</accession>
<reference evidence="9" key="1">
    <citation type="submission" date="2017-09" db="EMBL/GenBank/DDBJ databases">
        <title>Depth-based differentiation of microbial function through sediment-hosted aquifers and enrichment of novel symbionts in the deep terrestrial subsurface.</title>
        <authorList>
            <person name="Probst A.J."/>
            <person name="Ladd B."/>
            <person name="Jarett J.K."/>
            <person name="Geller-Mcgrath D.E."/>
            <person name="Sieber C.M.K."/>
            <person name="Emerson J.B."/>
            <person name="Anantharaman K."/>
            <person name="Thomas B.C."/>
            <person name="Malmstrom R."/>
            <person name="Stieglmeier M."/>
            <person name="Klingl A."/>
            <person name="Woyke T."/>
            <person name="Ryan C.M."/>
            <person name="Banfield J.F."/>
        </authorList>
    </citation>
    <scope>NUCLEOTIDE SEQUENCE [LARGE SCALE GENOMIC DNA]</scope>
</reference>
<feature type="transmembrane region" description="Helical" evidence="7">
    <location>
        <begin position="7"/>
        <end position="25"/>
    </location>
</feature>
<sequence>MQNTQQMLLFLLRVLMGWFLFYAGITKVLNPEWSAAGFLNNAKTFPEFFQFFATPAVLPLTNFLNEWGLTLIGLALMLGVFVRLSAILGAALMVLYYFPTLDFPYPSVHTFIVDDHVIYAVLLLYLAWVRAGRVVGLEKWLSSHPKIIANVPTLRRLI</sequence>
<dbReference type="EMBL" id="PFBM01000021">
    <property type="protein sequence ID" value="PIR82177.1"/>
    <property type="molecule type" value="Genomic_DNA"/>
</dbReference>
<dbReference type="AlphaFoldDB" id="A0A2H0U6X7"/>
<comment type="subcellular location">
    <subcellularLocation>
        <location evidence="1">Cell membrane</location>
        <topology evidence="1">Multi-pass membrane protein</topology>
    </subcellularLocation>
</comment>
<comment type="similarity">
    <text evidence="2">Belongs to the DoxX family.</text>
</comment>
<evidence type="ECO:0000313" key="8">
    <source>
        <dbReference type="EMBL" id="PIR82177.1"/>
    </source>
</evidence>
<protein>
    <recommendedName>
        <fullName evidence="10">DoxX family protein</fullName>
    </recommendedName>
</protein>
<comment type="caution">
    <text evidence="8">The sequence shown here is derived from an EMBL/GenBank/DDBJ whole genome shotgun (WGS) entry which is preliminary data.</text>
</comment>
<dbReference type="InterPro" id="IPR051907">
    <property type="entry name" value="DoxX-like_oxidoreductase"/>
</dbReference>
<evidence type="ECO:0000313" key="9">
    <source>
        <dbReference type="Proteomes" id="UP000231379"/>
    </source>
</evidence>
<keyword evidence="4 7" id="KW-0812">Transmembrane</keyword>
<evidence type="ECO:0000256" key="6">
    <source>
        <dbReference type="ARBA" id="ARBA00023136"/>
    </source>
</evidence>
<name>A0A2H0U6X7_9BACT</name>
<dbReference type="GO" id="GO:0005886">
    <property type="term" value="C:plasma membrane"/>
    <property type="evidence" value="ECO:0007669"/>
    <property type="project" value="UniProtKB-SubCell"/>
</dbReference>
<feature type="transmembrane region" description="Helical" evidence="7">
    <location>
        <begin position="45"/>
        <end position="64"/>
    </location>
</feature>
<evidence type="ECO:0000256" key="2">
    <source>
        <dbReference type="ARBA" id="ARBA00006679"/>
    </source>
</evidence>
<dbReference type="InterPro" id="IPR032808">
    <property type="entry name" value="DoxX"/>
</dbReference>
<evidence type="ECO:0000256" key="5">
    <source>
        <dbReference type="ARBA" id="ARBA00022989"/>
    </source>
</evidence>
<keyword evidence="5 7" id="KW-1133">Transmembrane helix</keyword>